<dbReference type="Proteomes" id="UP000197535">
    <property type="component" value="Unassembled WGS sequence"/>
</dbReference>
<dbReference type="InterPro" id="IPR042099">
    <property type="entry name" value="ANL_N_sf"/>
</dbReference>
<sequence>MNNPTPKSTDFYTSLISGVMFPLHEKLKRHDTVALRKAMEESQWWSPARLKELQLERLQRLLVHAQQHVPYYRELFARIGFRAEDVRSLDDLARLPLLDKAAIRANTDGLRADNARDLARFNTGGSSGQPLIFYIGKERVSHDVAAKWRATRWWNVDIGDAEIVVWGSPIELGAQDTVRALRDRMLRTKLLPAFEMSEAKLDGFLAEIRARRPKMLFGYPSALSHIARHADARGIRMNDLGIRVAFVTSERLYDEQRNQISKTFGCPVANGYGGRDAGFIAHQCPAGGMHVTAEDIIVEIVGQDGQVLPHGESGEIVVTHLATRDFPFIRYRTGDVATLDTKSCSCGRGLPLIREIQGRTTDFVVTHDGAVMHGLALIYILRDLPEVKAFKIVQESREHMRVLVVPEHELGKDIAAKIERGFKARLGQDVTIDIEVVSEIPAEKSGKFRYVVSKVA</sequence>
<dbReference type="PANTHER" id="PTHR36932">
    <property type="entry name" value="CAPSULAR POLYSACCHARIDE BIOSYNTHESIS PROTEIN"/>
    <property type="match status" value="1"/>
</dbReference>
<proteinExistence type="predicted"/>
<dbReference type="PANTHER" id="PTHR36932:SF1">
    <property type="entry name" value="CAPSULAR POLYSACCHARIDE BIOSYNTHESIS PROTEIN"/>
    <property type="match status" value="1"/>
</dbReference>
<reference evidence="1 2" key="1">
    <citation type="submission" date="2016-02" db="EMBL/GenBank/DDBJ databases">
        <authorList>
            <person name="Wen L."/>
            <person name="He K."/>
            <person name="Yang H."/>
        </authorList>
    </citation>
    <scope>NUCLEOTIDE SEQUENCE [LARGE SCALE GENOMIC DNA]</scope>
    <source>
        <strain evidence="1 2">TSA40</strain>
    </source>
</reference>
<organism evidence="1 2">
    <name type="scientific">Noviherbaspirillum denitrificans</name>
    <dbReference type="NCBI Taxonomy" id="1968433"/>
    <lineage>
        <taxon>Bacteria</taxon>
        <taxon>Pseudomonadati</taxon>
        <taxon>Pseudomonadota</taxon>
        <taxon>Betaproteobacteria</taxon>
        <taxon>Burkholderiales</taxon>
        <taxon>Oxalobacteraceae</taxon>
        <taxon>Noviherbaspirillum</taxon>
    </lineage>
</organism>
<dbReference type="EMBL" id="LSTO01000001">
    <property type="protein sequence ID" value="OWW22234.1"/>
    <property type="molecule type" value="Genomic_DNA"/>
</dbReference>
<comment type="caution">
    <text evidence="1">The sequence shown here is derived from an EMBL/GenBank/DDBJ whole genome shotgun (WGS) entry which is preliminary data.</text>
</comment>
<gene>
    <name evidence="1" type="ORF">AYR66_24775</name>
</gene>
<name>A0A254TI14_9BURK</name>
<protein>
    <submittedName>
        <fullName evidence="1">Capsule biosynthesis protein CapK</fullName>
    </submittedName>
</protein>
<keyword evidence="2" id="KW-1185">Reference proteome</keyword>
<dbReference type="Gene3D" id="3.40.50.12780">
    <property type="entry name" value="N-terminal domain of ligase-like"/>
    <property type="match status" value="1"/>
</dbReference>
<evidence type="ECO:0000313" key="1">
    <source>
        <dbReference type="EMBL" id="OWW22234.1"/>
    </source>
</evidence>
<dbReference type="InterPro" id="IPR053158">
    <property type="entry name" value="CapK_Type1_Caps_Biosynth"/>
</dbReference>
<dbReference type="SUPFAM" id="SSF56801">
    <property type="entry name" value="Acetyl-CoA synthetase-like"/>
    <property type="match status" value="1"/>
</dbReference>
<dbReference type="RefSeq" id="WP_088709058.1">
    <property type="nucleotide sequence ID" value="NZ_LSTO01000001.1"/>
</dbReference>
<accession>A0A254TI14</accession>
<dbReference type="AlphaFoldDB" id="A0A254TI14"/>
<evidence type="ECO:0000313" key="2">
    <source>
        <dbReference type="Proteomes" id="UP000197535"/>
    </source>
</evidence>